<evidence type="ECO:0000256" key="1">
    <source>
        <dbReference type="ARBA" id="ARBA00022723"/>
    </source>
</evidence>
<dbReference type="GO" id="GO:0006749">
    <property type="term" value="P:glutathione metabolic process"/>
    <property type="evidence" value="ECO:0007669"/>
    <property type="project" value="InterPro"/>
</dbReference>
<dbReference type="InterPro" id="IPR051682">
    <property type="entry name" value="Mito_Persulfide_Diox"/>
</dbReference>
<dbReference type="CDD" id="cd07724">
    <property type="entry name" value="POD-like_MBL-fold"/>
    <property type="match status" value="1"/>
</dbReference>
<accession>A0AB34KEE1</accession>
<dbReference type="EMBL" id="JAAQHG020000056">
    <property type="protein sequence ID" value="KAL1582276.1"/>
    <property type="molecule type" value="Genomic_DNA"/>
</dbReference>
<evidence type="ECO:0000313" key="3">
    <source>
        <dbReference type="EMBL" id="KAL1582276.1"/>
    </source>
</evidence>
<dbReference type="PANTHER" id="PTHR43084">
    <property type="entry name" value="PERSULFIDE DIOXYGENASE ETHE1"/>
    <property type="match status" value="1"/>
</dbReference>
<dbReference type="GeneID" id="96010676"/>
<sequence length="299" mass="33728">MSQTVTVDSMHDSATGTWQYIVADPHTLDAVIIDPVLDYDISTHTISTHTADGLKSLIEDKGYKIIRILETHAHADHLTAASYLQTVLERDHGSKPPICIGKRIREVQRVFGQRYGVYDSELNAAFDQLMDDDEEFCIGQLKAKTIHLPGHTPDHVGYLVEDNIFCGDSVFNADLGTARCDFPGGSAKDLYHSTRKLLSLPDNYKIWTGHDYPSNGRMCPVPYMSVADQKQRNRYLSDIVSEQDFLHMRTQRDAQLKEPKMLHPSLQINIRGGRLPAPMPSGERTLTFPIRLETEHWGV</sequence>
<evidence type="ECO:0000259" key="2">
    <source>
        <dbReference type="SMART" id="SM00849"/>
    </source>
</evidence>
<keyword evidence="1" id="KW-0479">Metal-binding</keyword>
<dbReference type="PANTHER" id="PTHR43084:SF1">
    <property type="entry name" value="PERSULFIDE DIOXYGENASE ETHE1, MITOCHONDRIAL"/>
    <property type="match status" value="1"/>
</dbReference>
<comment type="caution">
    <text evidence="3">The sequence shown here is derived from an EMBL/GenBank/DDBJ whole genome shotgun (WGS) entry which is preliminary data.</text>
</comment>
<dbReference type="GO" id="GO:0070813">
    <property type="term" value="P:hydrogen sulfide metabolic process"/>
    <property type="evidence" value="ECO:0007669"/>
    <property type="project" value="TreeGrafter"/>
</dbReference>
<gene>
    <name evidence="3" type="ORF">WHR41_09234</name>
</gene>
<dbReference type="AlphaFoldDB" id="A0AB34KEE1"/>
<dbReference type="GO" id="GO:0046872">
    <property type="term" value="F:metal ion binding"/>
    <property type="evidence" value="ECO:0007669"/>
    <property type="project" value="UniProtKB-KW"/>
</dbReference>
<reference evidence="3 4" key="1">
    <citation type="journal article" date="2020" name="Microbiol. Resour. Announc.">
        <title>Draft Genome Sequence of a Cladosporium Species Isolated from the Mesophotic Ascidian Didemnum maculosum.</title>
        <authorList>
            <person name="Gioti A."/>
            <person name="Siaperas R."/>
            <person name="Nikolaivits E."/>
            <person name="Le Goff G."/>
            <person name="Ouazzani J."/>
            <person name="Kotoulas G."/>
            <person name="Topakas E."/>
        </authorList>
    </citation>
    <scope>NUCLEOTIDE SEQUENCE [LARGE SCALE GENOMIC DNA]</scope>
    <source>
        <strain evidence="3 4">TM138-S3</strain>
    </source>
</reference>
<organism evidence="3 4">
    <name type="scientific">Cladosporium halotolerans</name>
    <dbReference type="NCBI Taxonomy" id="1052096"/>
    <lineage>
        <taxon>Eukaryota</taxon>
        <taxon>Fungi</taxon>
        <taxon>Dikarya</taxon>
        <taxon>Ascomycota</taxon>
        <taxon>Pezizomycotina</taxon>
        <taxon>Dothideomycetes</taxon>
        <taxon>Dothideomycetidae</taxon>
        <taxon>Cladosporiales</taxon>
        <taxon>Cladosporiaceae</taxon>
        <taxon>Cladosporium</taxon>
    </lineage>
</organism>
<dbReference type="Pfam" id="PF00753">
    <property type="entry name" value="Lactamase_B"/>
    <property type="match status" value="1"/>
</dbReference>
<dbReference type="SMART" id="SM00849">
    <property type="entry name" value="Lactamase_B"/>
    <property type="match status" value="1"/>
</dbReference>
<dbReference type="RefSeq" id="XP_069225383.1">
    <property type="nucleotide sequence ID" value="XM_069377838.1"/>
</dbReference>
<dbReference type="InterPro" id="IPR036866">
    <property type="entry name" value="RibonucZ/Hydroxyglut_hydro"/>
</dbReference>
<dbReference type="Proteomes" id="UP000803884">
    <property type="component" value="Unassembled WGS sequence"/>
</dbReference>
<protein>
    <recommendedName>
        <fullName evidence="2">Metallo-beta-lactamase domain-containing protein</fullName>
    </recommendedName>
</protein>
<feature type="domain" description="Metallo-beta-lactamase" evidence="2">
    <location>
        <begin position="16"/>
        <end position="210"/>
    </location>
</feature>
<dbReference type="SUPFAM" id="SSF56281">
    <property type="entry name" value="Metallo-hydrolase/oxidoreductase"/>
    <property type="match status" value="1"/>
</dbReference>
<evidence type="ECO:0000313" key="4">
    <source>
        <dbReference type="Proteomes" id="UP000803884"/>
    </source>
</evidence>
<proteinExistence type="predicted"/>
<dbReference type="Gene3D" id="3.60.15.10">
    <property type="entry name" value="Ribonuclease Z/Hydroxyacylglutathione hydrolase-like"/>
    <property type="match status" value="1"/>
</dbReference>
<dbReference type="GO" id="GO:0050313">
    <property type="term" value="F:sulfur dioxygenase activity"/>
    <property type="evidence" value="ECO:0007669"/>
    <property type="project" value="InterPro"/>
</dbReference>
<name>A0AB34KEE1_9PEZI</name>
<keyword evidence="4" id="KW-1185">Reference proteome</keyword>
<dbReference type="InterPro" id="IPR044528">
    <property type="entry name" value="POD-like_MBL-fold"/>
</dbReference>
<dbReference type="InterPro" id="IPR001279">
    <property type="entry name" value="Metallo-B-lactamas"/>
</dbReference>